<dbReference type="CDD" id="cd03058">
    <property type="entry name" value="GST_N_Tau"/>
    <property type="match status" value="1"/>
</dbReference>
<dbReference type="EMBL" id="CM007387">
    <property type="protein sequence ID" value="ONK62824.1"/>
    <property type="molecule type" value="Genomic_DNA"/>
</dbReference>
<dbReference type="InterPro" id="IPR036249">
    <property type="entry name" value="Thioredoxin-like_sf"/>
</dbReference>
<dbReference type="Gramene" id="ONK62824">
    <property type="protein sequence ID" value="ONK62824"/>
    <property type="gene ID" value="A4U43_C07F8510"/>
</dbReference>
<organism evidence="5 6">
    <name type="scientific">Asparagus officinalis</name>
    <name type="common">Garden asparagus</name>
    <dbReference type="NCBI Taxonomy" id="4686"/>
    <lineage>
        <taxon>Eukaryota</taxon>
        <taxon>Viridiplantae</taxon>
        <taxon>Streptophyta</taxon>
        <taxon>Embryophyta</taxon>
        <taxon>Tracheophyta</taxon>
        <taxon>Spermatophyta</taxon>
        <taxon>Magnoliopsida</taxon>
        <taxon>Liliopsida</taxon>
        <taxon>Asparagales</taxon>
        <taxon>Asparagaceae</taxon>
        <taxon>Asparagoideae</taxon>
        <taxon>Asparagus</taxon>
    </lineage>
</organism>
<evidence type="ECO:0000313" key="5">
    <source>
        <dbReference type="EMBL" id="ONK62824.1"/>
    </source>
</evidence>
<dbReference type="InterPro" id="IPR040079">
    <property type="entry name" value="Glutathione_S-Trfase"/>
</dbReference>
<name>A0A5P1EAH7_ASPOF</name>
<dbReference type="SFLD" id="SFLDS00019">
    <property type="entry name" value="Glutathione_Transferase_(cytos"/>
    <property type="match status" value="1"/>
</dbReference>
<dbReference type="GO" id="GO:0006749">
    <property type="term" value="P:glutathione metabolic process"/>
    <property type="evidence" value="ECO:0007669"/>
    <property type="project" value="TreeGrafter"/>
</dbReference>
<dbReference type="PROSITE" id="PS50404">
    <property type="entry name" value="GST_NTER"/>
    <property type="match status" value="1"/>
</dbReference>
<dbReference type="SUPFAM" id="SSF52833">
    <property type="entry name" value="Thioredoxin-like"/>
    <property type="match status" value="1"/>
</dbReference>
<evidence type="ECO:0000313" key="6">
    <source>
        <dbReference type="Proteomes" id="UP000243459"/>
    </source>
</evidence>
<dbReference type="GO" id="GO:0005829">
    <property type="term" value="C:cytosol"/>
    <property type="evidence" value="ECO:0007669"/>
    <property type="project" value="UniProtKB-SubCell"/>
</dbReference>
<dbReference type="AlphaFoldDB" id="A0A5P1EAH7"/>
<dbReference type="Gene3D" id="1.20.1050.10">
    <property type="match status" value="1"/>
</dbReference>
<evidence type="ECO:0000259" key="4">
    <source>
        <dbReference type="PROSITE" id="PS50404"/>
    </source>
</evidence>
<dbReference type="OMA" id="VWPICES"/>
<dbReference type="Gene3D" id="3.40.30.10">
    <property type="entry name" value="Glutaredoxin"/>
    <property type="match status" value="1"/>
</dbReference>
<dbReference type="EC" id="2.5.1.18" evidence="3"/>
<proteinExistence type="inferred from homology"/>
<dbReference type="PANTHER" id="PTHR11260:SF676">
    <property type="entry name" value="GLUTATHIONE S-TRANSFERASE U8"/>
    <property type="match status" value="1"/>
</dbReference>
<dbReference type="PANTHER" id="PTHR11260">
    <property type="entry name" value="GLUTATHIONE S-TRANSFERASE, GST, SUPERFAMILY, GST DOMAIN CONTAINING"/>
    <property type="match status" value="1"/>
</dbReference>
<feature type="domain" description="GST N-terminal" evidence="4">
    <location>
        <begin position="3"/>
        <end position="82"/>
    </location>
</feature>
<dbReference type="Proteomes" id="UP000243459">
    <property type="component" value="Chromosome 7"/>
</dbReference>
<comment type="similarity">
    <text evidence="3">Belongs to the GST superfamily.</text>
</comment>
<dbReference type="Pfam" id="PF02798">
    <property type="entry name" value="GST_N"/>
    <property type="match status" value="1"/>
</dbReference>
<gene>
    <name evidence="5" type="ORF">A4U43_C07F8510</name>
</gene>
<dbReference type="InterPro" id="IPR004045">
    <property type="entry name" value="Glutathione_S-Trfase_N"/>
</dbReference>
<evidence type="ECO:0000256" key="3">
    <source>
        <dbReference type="RuleBase" id="RU369102"/>
    </source>
</evidence>
<dbReference type="FunFam" id="3.40.30.10:FF:000014">
    <property type="entry name" value="Tau class glutathione S-transferase"/>
    <property type="match status" value="1"/>
</dbReference>
<accession>A0A5P1EAH7</accession>
<dbReference type="GO" id="GO:0004364">
    <property type="term" value="F:glutathione transferase activity"/>
    <property type="evidence" value="ECO:0007669"/>
    <property type="project" value="UniProtKB-UniRule"/>
</dbReference>
<comment type="function">
    <text evidence="3">Is involved in the conjugation of reduced glutathione to a wide number of exogenous and endogenous hydrophobic electrophiles.</text>
</comment>
<keyword evidence="6" id="KW-1185">Reference proteome</keyword>
<evidence type="ECO:0000256" key="1">
    <source>
        <dbReference type="ARBA" id="ARBA00022679"/>
    </source>
</evidence>
<dbReference type="InterPro" id="IPR045073">
    <property type="entry name" value="Omega/Tau-like"/>
</dbReference>
<comment type="subcellular location">
    <subcellularLocation>
        <location evidence="3">Cytoplasm</location>
        <location evidence="3">Cytosol</location>
    </subcellularLocation>
</comment>
<comment type="catalytic activity">
    <reaction evidence="2 3">
        <text>RX + glutathione = an S-substituted glutathione + a halide anion + H(+)</text>
        <dbReference type="Rhea" id="RHEA:16437"/>
        <dbReference type="ChEBI" id="CHEBI:15378"/>
        <dbReference type="ChEBI" id="CHEBI:16042"/>
        <dbReference type="ChEBI" id="CHEBI:17792"/>
        <dbReference type="ChEBI" id="CHEBI:57925"/>
        <dbReference type="ChEBI" id="CHEBI:90779"/>
        <dbReference type="EC" id="2.5.1.18"/>
    </reaction>
</comment>
<protein>
    <recommendedName>
        <fullName evidence="3">Glutathione S-transferase</fullName>
        <ecNumber evidence="3">2.5.1.18</ecNumber>
    </recommendedName>
</protein>
<dbReference type="SFLD" id="SFLDG00358">
    <property type="entry name" value="Main_(cytGST)"/>
    <property type="match status" value="1"/>
</dbReference>
<sequence length="149" mass="16805">MSAQVKLLGAWVSPFSRRVELALRLKGVPYDYIEEDLSNKSSLLLESNPVYKKVPVLIHGGKTIVESLIIIEYIEDTWSTGYSLLPKDPFERAKARFITRFIDDKQAARIVLSVYKKHILVDRLPTVGSCPVVFDIEVGMLSALPIVQM</sequence>
<reference evidence="6" key="1">
    <citation type="journal article" date="2017" name="Nat. Commun.">
        <title>The asparagus genome sheds light on the origin and evolution of a young Y chromosome.</title>
        <authorList>
            <person name="Harkess A."/>
            <person name="Zhou J."/>
            <person name="Xu C."/>
            <person name="Bowers J.E."/>
            <person name="Van der Hulst R."/>
            <person name="Ayyampalayam S."/>
            <person name="Mercati F."/>
            <person name="Riccardi P."/>
            <person name="McKain M.R."/>
            <person name="Kakrana A."/>
            <person name="Tang H."/>
            <person name="Ray J."/>
            <person name="Groenendijk J."/>
            <person name="Arikit S."/>
            <person name="Mathioni S.M."/>
            <person name="Nakano M."/>
            <person name="Shan H."/>
            <person name="Telgmann-Rauber A."/>
            <person name="Kanno A."/>
            <person name="Yue Z."/>
            <person name="Chen H."/>
            <person name="Li W."/>
            <person name="Chen Y."/>
            <person name="Xu X."/>
            <person name="Zhang Y."/>
            <person name="Luo S."/>
            <person name="Chen H."/>
            <person name="Gao J."/>
            <person name="Mao Z."/>
            <person name="Pires J.C."/>
            <person name="Luo M."/>
            <person name="Kudrna D."/>
            <person name="Wing R.A."/>
            <person name="Meyers B.C."/>
            <person name="Yi K."/>
            <person name="Kong H."/>
            <person name="Lavrijsen P."/>
            <person name="Sunseri F."/>
            <person name="Falavigna A."/>
            <person name="Ye Y."/>
            <person name="Leebens-Mack J.H."/>
            <person name="Chen G."/>
        </authorList>
    </citation>
    <scope>NUCLEOTIDE SEQUENCE [LARGE SCALE GENOMIC DNA]</scope>
    <source>
        <strain evidence="6">cv. DH0086</strain>
    </source>
</reference>
<evidence type="ECO:0000256" key="2">
    <source>
        <dbReference type="ARBA" id="ARBA00047960"/>
    </source>
</evidence>
<keyword evidence="1 3" id="KW-0808">Transferase</keyword>
<keyword evidence="3" id="KW-0963">Cytoplasm</keyword>